<dbReference type="PROSITE" id="PS00107">
    <property type="entry name" value="PROTEIN_KINASE_ATP"/>
    <property type="match status" value="1"/>
</dbReference>
<keyword evidence="2" id="KW-0808">Transferase</keyword>
<keyword evidence="1" id="KW-0723">Serine/threonine-protein kinase</keyword>
<feature type="compositionally biased region" description="Low complexity" evidence="7">
    <location>
        <begin position="407"/>
        <end position="419"/>
    </location>
</feature>
<dbReference type="Gene3D" id="1.10.510.10">
    <property type="entry name" value="Transferase(Phosphotransferase) domain 1"/>
    <property type="match status" value="1"/>
</dbReference>
<evidence type="ECO:0000256" key="1">
    <source>
        <dbReference type="ARBA" id="ARBA00022527"/>
    </source>
</evidence>
<sequence length="684" mass="76477">MDRNNERAPVGMKGRFVEMECGSSDEEAEDDIYVGSHAGDSNHHGSDETAKYTDLPSEYKLLCKLGEGAFSAVYKAEHKVTKRVVAIKIIDKSKLGYDQLSNVNNEINVMKRLRHPNVLRLLNSYNNKKYCYIVLQYCDGGEVFNKIIEYTYFSESLSRHVFTQLLSAVQYLHSVNVAHRDIKPENLLFNSIPYRPRSPSEFERAKRSSDDASKVDEGAFTEGVGGGTIGVVKLADFGLAKSLKSDNMYSSNLKTPCGTAGYTAPEVITCSNGSKVKMFSDQVSQKNFYTKSVDIWSLGCFLYTVLCGFPPFYDDDPNRLTSKIISGDYVFLKPWWDEISNEAKDLVSRMLQINPEQRITMEEIWQHPWLKPNTVEKPEPSSYFSMEDAEHIEYVDYSNIEDESDDLSSLSSTTGYSSDSTRKLDDTSLKNSPNFPYNNLPKGAFGPMTPRAGAIKMVFNNPAMSGVALDKMNNSPNSKKIASSVKFTVDNKHNLALDKKSALPKTPLPTAEKFPELNFKNVFDINPSECLHNSIAPKDKNSDAENSECTPEGVSLSHIIDGCKDLKLDSTLSSDTSTNGRASEPCNSQDSHDKEYQEELADDLGNLDEVTANLQESQRSSINSESSDDLNFLKDENNEDYRTRSSSIISGINGDYKFTLSLNDSSLLRRRSSTNRSVRYVVAE</sequence>
<dbReference type="FunFam" id="1.10.510.10:FF:000571">
    <property type="entry name" value="Maternal embryonic leucine zipper kinase"/>
    <property type="match status" value="1"/>
</dbReference>
<feature type="region of interest" description="Disordered" evidence="7">
    <location>
        <begin position="572"/>
        <end position="594"/>
    </location>
</feature>
<dbReference type="AlphaFoldDB" id="G8Y137"/>
<dbReference type="Proteomes" id="UP000005222">
    <property type="component" value="Chromosome N"/>
</dbReference>
<dbReference type="EMBL" id="FO082046">
    <property type="protein sequence ID" value="CCE86540.1"/>
    <property type="molecule type" value="Genomic_DNA"/>
</dbReference>
<feature type="compositionally biased region" description="Polar residues" evidence="7">
    <location>
        <begin position="579"/>
        <end position="589"/>
    </location>
</feature>
<keyword evidence="5 6" id="KW-0067">ATP-binding</keyword>
<feature type="region of interest" description="Disordered" evidence="7">
    <location>
        <begin position="616"/>
        <end position="637"/>
    </location>
</feature>
<dbReference type="InterPro" id="IPR000719">
    <property type="entry name" value="Prot_kinase_dom"/>
</dbReference>
<dbReference type="InterPro" id="IPR011009">
    <property type="entry name" value="Kinase-like_dom_sf"/>
</dbReference>
<evidence type="ECO:0000256" key="3">
    <source>
        <dbReference type="ARBA" id="ARBA00022741"/>
    </source>
</evidence>
<feature type="region of interest" description="Disordered" evidence="7">
    <location>
        <begin position="403"/>
        <end position="437"/>
    </location>
</feature>
<dbReference type="SUPFAM" id="SSF56112">
    <property type="entry name" value="Protein kinase-like (PK-like)"/>
    <property type="match status" value="1"/>
</dbReference>
<evidence type="ECO:0000259" key="8">
    <source>
        <dbReference type="PROSITE" id="PS50011"/>
    </source>
</evidence>
<dbReference type="OMA" id="INGDYKF"/>
<evidence type="ECO:0000256" key="7">
    <source>
        <dbReference type="SAM" id="MobiDB-lite"/>
    </source>
</evidence>
<evidence type="ECO:0000256" key="2">
    <source>
        <dbReference type="ARBA" id="ARBA00022679"/>
    </source>
</evidence>
<accession>G8Y137</accession>
<feature type="binding site" evidence="6">
    <location>
        <position position="88"/>
    </location>
    <ligand>
        <name>ATP</name>
        <dbReference type="ChEBI" id="CHEBI:30616"/>
    </ligand>
</feature>
<name>G8Y137_PICSO</name>
<proteinExistence type="predicted"/>
<dbReference type="STRING" id="559304.G8Y137"/>
<dbReference type="FunFam" id="3.30.200.20:FF:000315">
    <property type="entry name" value="Calcium-dependent protein kinase 3"/>
    <property type="match status" value="1"/>
</dbReference>
<keyword evidence="3 6" id="KW-0547">Nucleotide-binding</keyword>
<dbReference type="eggNOG" id="KOG0032">
    <property type="taxonomic scope" value="Eukaryota"/>
</dbReference>
<evidence type="ECO:0000313" key="9">
    <source>
        <dbReference type="EMBL" id="CCE86540.1"/>
    </source>
</evidence>
<evidence type="ECO:0000313" key="10">
    <source>
        <dbReference type="Proteomes" id="UP000005222"/>
    </source>
</evidence>
<dbReference type="SMART" id="SM00220">
    <property type="entry name" value="S_TKc"/>
    <property type="match status" value="1"/>
</dbReference>
<evidence type="ECO:0000256" key="4">
    <source>
        <dbReference type="ARBA" id="ARBA00022777"/>
    </source>
</evidence>
<protein>
    <submittedName>
        <fullName evidence="9">Piso0_005036 protein</fullName>
    </submittedName>
</protein>
<evidence type="ECO:0000256" key="5">
    <source>
        <dbReference type="ARBA" id="ARBA00022840"/>
    </source>
</evidence>
<dbReference type="HOGENOM" id="CLU_006421_2_0_1"/>
<keyword evidence="10" id="KW-1185">Reference proteome</keyword>
<dbReference type="PROSITE" id="PS50011">
    <property type="entry name" value="PROTEIN_KINASE_DOM"/>
    <property type="match status" value="1"/>
</dbReference>
<reference evidence="9 10" key="1">
    <citation type="journal article" date="2012" name="G3 (Bethesda)">
        <title>Pichia sorbitophila, an interspecies yeast hybrid reveals early steps of genome resolution following polyploidization.</title>
        <authorList>
            <person name="Leh Louis V."/>
            <person name="Despons L."/>
            <person name="Friedrich A."/>
            <person name="Martin T."/>
            <person name="Durrens P."/>
            <person name="Casaregola S."/>
            <person name="Neuveglise C."/>
            <person name="Fairhead C."/>
            <person name="Marck C."/>
            <person name="Cruz J.A."/>
            <person name="Straub M.L."/>
            <person name="Kugler V."/>
            <person name="Sacerdot C."/>
            <person name="Uzunov Z."/>
            <person name="Thierry A."/>
            <person name="Weiss S."/>
            <person name="Bleykasten C."/>
            <person name="De Montigny J."/>
            <person name="Jacques N."/>
            <person name="Jung P."/>
            <person name="Lemaire M."/>
            <person name="Mallet S."/>
            <person name="Morel G."/>
            <person name="Richard G.F."/>
            <person name="Sarkar A."/>
            <person name="Savel G."/>
            <person name="Schacherer J."/>
            <person name="Seret M.L."/>
            <person name="Talla E."/>
            <person name="Samson G."/>
            <person name="Jubin C."/>
            <person name="Poulain J."/>
            <person name="Vacherie B."/>
            <person name="Barbe V."/>
            <person name="Pelletier E."/>
            <person name="Sherman D.J."/>
            <person name="Westhof E."/>
            <person name="Weissenbach J."/>
            <person name="Baret P.V."/>
            <person name="Wincker P."/>
            <person name="Gaillardin C."/>
            <person name="Dujon B."/>
            <person name="Souciet J.L."/>
        </authorList>
    </citation>
    <scope>NUCLEOTIDE SEQUENCE [LARGE SCALE GENOMIC DNA]</scope>
    <source>
        <strain evidence="10">ATCC MYA-4447 / BCRC 22081 / CBS 7064 / NBRC 10061 / NRRL Y-12695</strain>
    </source>
</reference>
<organism evidence="9 10">
    <name type="scientific">Pichia sorbitophila (strain ATCC MYA-4447 / BCRC 22081 / CBS 7064 / NBRC 10061 / NRRL Y-12695)</name>
    <name type="common">Hybrid yeast</name>
    <dbReference type="NCBI Taxonomy" id="559304"/>
    <lineage>
        <taxon>Eukaryota</taxon>
        <taxon>Fungi</taxon>
        <taxon>Dikarya</taxon>
        <taxon>Ascomycota</taxon>
        <taxon>Saccharomycotina</taxon>
        <taxon>Pichiomycetes</taxon>
        <taxon>Debaryomycetaceae</taxon>
        <taxon>Millerozyma</taxon>
    </lineage>
</organism>
<dbReference type="GO" id="GO:0030447">
    <property type="term" value="P:filamentous growth"/>
    <property type="evidence" value="ECO:0007669"/>
    <property type="project" value="UniProtKB-ARBA"/>
</dbReference>
<dbReference type="InParanoid" id="G8Y137"/>
<feature type="domain" description="Protein kinase" evidence="8">
    <location>
        <begin position="59"/>
        <end position="370"/>
    </location>
</feature>
<keyword evidence="4" id="KW-0418">Kinase</keyword>
<dbReference type="Pfam" id="PF00069">
    <property type="entry name" value="Pkinase"/>
    <property type="match status" value="1"/>
</dbReference>
<dbReference type="OrthoDB" id="1738954at2759"/>
<dbReference type="GO" id="GO:0004674">
    <property type="term" value="F:protein serine/threonine kinase activity"/>
    <property type="evidence" value="ECO:0007669"/>
    <property type="project" value="UniProtKB-KW"/>
</dbReference>
<dbReference type="InterPro" id="IPR017441">
    <property type="entry name" value="Protein_kinase_ATP_BS"/>
</dbReference>
<dbReference type="GO" id="GO:0005524">
    <property type="term" value="F:ATP binding"/>
    <property type="evidence" value="ECO:0007669"/>
    <property type="project" value="UniProtKB-UniRule"/>
</dbReference>
<gene>
    <name evidence="9" type="primary">Piso0_005036</name>
    <name evidence="9" type="ORF">GNLVRS01_PISO0N06459g</name>
</gene>
<dbReference type="InterPro" id="IPR008271">
    <property type="entry name" value="Ser/Thr_kinase_AS"/>
</dbReference>
<evidence type="ECO:0000256" key="6">
    <source>
        <dbReference type="PROSITE-ProRule" id="PRU10141"/>
    </source>
</evidence>
<dbReference type="PANTHER" id="PTHR24347">
    <property type="entry name" value="SERINE/THREONINE-PROTEIN KINASE"/>
    <property type="match status" value="1"/>
</dbReference>
<feature type="compositionally biased region" description="Low complexity" evidence="7">
    <location>
        <begin position="616"/>
        <end position="625"/>
    </location>
</feature>
<dbReference type="PROSITE" id="PS00108">
    <property type="entry name" value="PROTEIN_KINASE_ST"/>
    <property type="match status" value="1"/>
</dbReference>